<keyword evidence="2" id="KW-1185">Reference proteome</keyword>
<name>A0A1H7CP82_9FIRM</name>
<protein>
    <submittedName>
        <fullName evidence="1">Methylmalonyl-CoA carboxyltransferase 12S subunit</fullName>
    </submittedName>
</protein>
<accession>A0A1H7CP82</accession>
<dbReference type="GO" id="GO:0016740">
    <property type="term" value="F:transferase activity"/>
    <property type="evidence" value="ECO:0007669"/>
    <property type="project" value="UniProtKB-KW"/>
</dbReference>
<reference evidence="1 2" key="1">
    <citation type="submission" date="2016-10" db="EMBL/GenBank/DDBJ databases">
        <authorList>
            <person name="de Groot N.N."/>
        </authorList>
    </citation>
    <scope>NUCLEOTIDE SEQUENCE [LARGE SCALE GENOMIC DNA]</scope>
    <source>
        <strain evidence="1 2">DSM 2179</strain>
    </source>
</reference>
<dbReference type="EMBL" id="FNZK01000023">
    <property type="protein sequence ID" value="SEJ91266.1"/>
    <property type="molecule type" value="Genomic_DNA"/>
</dbReference>
<keyword evidence="1" id="KW-0808">Transferase</keyword>
<dbReference type="Proteomes" id="UP000199662">
    <property type="component" value="Unassembled WGS sequence"/>
</dbReference>
<dbReference type="STRING" id="84035.SAMN05660742_12374"/>
<sequence length="48" mass="5183">MKIDAQNINPEVIAAISAAVQMVVGNKVVAVRITRSDAWVMAGRRNSM</sequence>
<evidence type="ECO:0000313" key="2">
    <source>
        <dbReference type="Proteomes" id="UP000199662"/>
    </source>
</evidence>
<dbReference type="AlphaFoldDB" id="A0A1H7CP82"/>
<evidence type="ECO:0000313" key="1">
    <source>
        <dbReference type="EMBL" id="SEJ91266.1"/>
    </source>
</evidence>
<organism evidence="1 2">
    <name type="scientific">Propionispira arboris</name>
    <dbReference type="NCBI Taxonomy" id="84035"/>
    <lineage>
        <taxon>Bacteria</taxon>
        <taxon>Bacillati</taxon>
        <taxon>Bacillota</taxon>
        <taxon>Negativicutes</taxon>
        <taxon>Selenomonadales</taxon>
        <taxon>Selenomonadaceae</taxon>
        <taxon>Propionispira</taxon>
    </lineage>
</organism>
<gene>
    <name evidence="1" type="ORF">SAMN05660742_12374</name>
</gene>
<dbReference type="RefSeq" id="WP_177177661.1">
    <property type="nucleotide sequence ID" value="NZ_FNZK01000023.1"/>
</dbReference>
<proteinExistence type="predicted"/>